<reference evidence="16 17" key="1">
    <citation type="journal article" date="2007" name="Nature">
        <title>Evolution of genes and genomes on the Drosophila phylogeny.</title>
        <authorList>
            <consortium name="Drosophila 12 Genomes Consortium"/>
            <person name="Clark A.G."/>
            <person name="Eisen M.B."/>
            <person name="Smith D.R."/>
            <person name="Bergman C.M."/>
            <person name="Oliver B."/>
            <person name="Markow T.A."/>
            <person name="Kaufman T.C."/>
            <person name="Kellis M."/>
            <person name="Gelbart W."/>
            <person name="Iyer V.N."/>
            <person name="Pollard D.A."/>
            <person name="Sackton T.B."/>
            <person name="Larracuente A.M."/>
            <person name="Singh N.D."/>
            <person name="Abad J.P."/>
            <person name="Abt D.N."/>
            <person name="Adryan B."/>
            <person name="Aguade M."/>
            <person name="Akashi H."/>
            <person name="Anderson W.W."/>
            <person name="Aquadro C.F."/>
            <person name="Ardell D.H."/>
            <person name="Arguello R."/>
            <person name="Artieri C.G."/>
            <person name="Barbash D.A."/>
            <person name="Barker D."/>
            <person name="Barsanti P."/>
            <person name="Batterham P."/>
            <person name="Batzoglou S."/>
            <person name="Begun D."/>
            <person name="Bhutkar A."/>
            <person name="Blanco E."/>
            <person name="Bosak S.A."/>
            <person name="Bradley R.K."/>
            <person name="Brand A.D."/>
            <person name="Brent M.R."/>
            <person name="Brooks A.N."/>
            <person name="Brown R.H."/>
            <person name="Butlin R.K."/>
            <person name="Caggese C."/>
            <person name="Calvi B.R."/>
            <person name="Bernardo de Carvalho A."/>
            <person name="Caspi A."/>
            <person name="Castrezana S."/>
            <person name="Celniker S.E."/>
            <person name="Chang J.L."/>
            <person name="Chapple C."/>
            <person name="Chatterji S."/>
            <person name="Chinwalla A."/>
            <person name="Civetta A."/>
            <person name="Clifton S.W."/>
            <person name="Comeron J.M."/>
            <person name="Costello J.C."/>
            <person name="Coyne J.A."/>
            <person name="Daub J."/>
            <person name="David R.G."/>
            <person name="Delcher A.L."/>
            <person name="Delehaunty K."/>
            <person name="Do C.B."/>
            <person name="Ebling H."/>
            <person name="Edwards K."/>
            <person name="Eickbush T."/>
            <person name="Evans J.D."/>
            <person name="Filipski A."/>
            <person name="Findeiss S."/>
            <person name="Freyhult E."/>
            <person name="Fulton L."/>
            <person name="Fulton R."/>
            <person name="Garcia A.C."/>
            <person name="Gardiner A."/>
            <person name="Garfield D.A."/>
            <person name="Garvin B.E."/>
            <person name="Gibson G."/>
            <person name="Gilbert D."/>
            <person name="Gnerre S."/>
            <person name="Godfrey J."/>
            <person name="Good R."/>
            <person name="Gotea V."/>
            <person name="Gravely B."/>
            <person name="Greenberg A.J."/>
            <person name="Griffiths-Jones S."/>
            <person name="Gross S."/>
            <person name="Guigo R."/>
            <person name="Gustafson E.A."/>
            <person name="Haerty W."/>
            <person name="Hahn M.W."/>
            <person name="Halligan D.L."/>
            <person name="Halpern A.L."/>
            <person name="Halter G.M."/>
            <person name="Han M.V."/>
            <person name="Heger A."/>
            <person name="Hillier L."/>
            <person name="Hinrichs A.S."/>
            <person name="Holmes I."/>
            <person name="Hoskins R.A."/>
            <person name="Hubisz M.J."/>
            <person name="Hultmark D."/>
            <person name="Huntley M.A."/>
            <person name="Jaffe D.B."/>
            <person name="Jagadeeshan S."/>
            <person name="Jeck W.R."/>
            <person name="Johnson J."/>
            <person name="Jones C.D."/>
            <person name="Jordan W.C."/>
            <person name="Karpen G.H."/>
            <person name="Kataoka E."/>
            <person name="Keightley P.D."/>
            <person name="Kheradpour P."/>
            <person name="Kirkness E.F."/>
            <person name="Koerich L.B."/>
            <person name="Kristiansen K."/>
            <person name="Kudrna D."/>
            <person name="Kulathinal R.J."/>
            <person name="Kumar S."/>
            <person name="Kwok R."/>
            <person name="Lander E."/>
            <person name="Langley C.H."/>
            <person name="Lapoint R."/>
            <person name="Lazzaro B.P."/>
            <person name="Lee S.J."/>
            <person name="Levesque L."/>
            <person name="Li R."/>
            <person name="Lin C.F."/>
            <person name="Lin M.F."/>
            <person name="Lindblad-Toh K."/>
            <person name="Llopart A."/>
            <person name="Long M."/>
            <person name="Low L."/>
            <person name="Lozovsky E."/>
            <person name="Lu J."/>
            <person name="Luo M."/>
            <person name="Machado C.A."/>
            <person name="Makalowski W."/>
            <person name="Marzo M."/>
            <person name="Matsuda M."/>
            <person name="Matzkin L."/>
            <person name="McAllister B."/>
            <person name="McBride C.S."/>
            <person name="McKernan B."/>
            <person name="McKernan K."/>
            <person name="Mendez-Lago M."/>
            <person name="Minx P."/>
            <person name="Mollenhauer M.U."/>
            <person name="Montooth K."/>
            <person name="Mount S.M."/>
            <person name="Mu X."/>
            <person name="Myers E."/>
            <person name="Negre B."/>
            <person name="Newfeld S."/>
            <person name="Nielsen R."/>
            <person name="Noor M.A."/>
            <person name="O'Grady P."/>
            <person name="Pachter L."/>
            <person name="Papaceit M."/>
            <person name="Parisi M.J."/>
            <person name="Parisi M."/>
            <person name="Parts L."/>
            <person name="Pedersen J.S."/>
            <person name="Pesole G."/>
            <person name="Phillippy A.M."/>
            <person name="Ponting C.P."/>
            <person name="Pop M."/>
            <person name="Porcelli D."/>
            <person name="Powell J.R."/>
            <person name="Prohaska S."/>
            <person name="Pruitt K."/>
            <person name="Puig M."/>
            <person name="Quesneville H."/>
            <person name="Ram K.R."/>
            <person name="Rand D."/>
            <person name="Rasmussen M.D."/>
            <person name="Reed L.K."/>
            <person name="Reenan R."/>
            <person name="Reily A."/>
            <person name="Remington K.A."/>
            <person name="Rieger T.T."/>
            <person name="Ritchie M.G."/>
            <person name="Robin C."/>
            <person name="Rogers Y.H."/>
            <person name="Rohde C."/>
            <person name="Rozas J."/>
            <person name="Rubenfield M.J."/>
            <person name="Ruiz A."/>
            <person name="Russo S."/>
            <person name="Salzberg S.L."/>
            <person name="Sanchez-Gracia A."/>
            <person name="Saranga D.J."/>
            <person name="Sato H."/>
            <person name="Schaeffer S.W."/>
            <person name="Schatz M.C."/>
            <person name="Schlenke T."/>
            <person name="Schwartz R."/>
            <person name="Segarra C."/>
            <person name="Singh R.S."/>
            <person name="Sirot L."/>
            <person name="Sirota M."/>
            <person name="Sisneros N.B."/>
            <person name="Smith C.D."/>
            <person name="Smith T.F."/>
            <person name="Spieth J."/>
            <person name="Stage D.E."/>
            <person name="Stark A."/>
            <person name="Stephan W."/>
            <person name="Strausberg R.L."/>
            <person name="Strempel S."/>
            <person name="Sturgill D."/>
            <person name="Sutton G."/>
            <person name="Sutton G.G."/>
            <person name="Tao W."/>
            <person name="Teichmann S."/>
            <person name="Tobari Y.N."/>
            <person name="Tomimura Y."/>
            <person name="Tsolas J.M."/>
            <person name="Valente V.L."/>
            <person name="Venter E."/>
            <person name="Venter J.C."/>
            <person name="Vicario S."/>
            <person name="Vieira F.G."/>
            <person name="Vilella A.J."/>
            <person name="Villasante A."/>
            <person name="Walenz B."/>
            <person name="Wang J."/>
            <person name="Wasserman M."/>
            <person name="Watts T."/>
            <person name="Wilson D."/>
            <person name="Wilson R.K."/>
            <person name="Wing R.A."/>
            <person name="Wolfner M.F."/>
            <person name="Wong A."/>
            <person name="Wong G.K."/>
            <person name="Wu C.I."/>
            <person name="Wu G."/>
            <person name="Yamamoto D."/>
            <person name="Yang H.P."/>
            <person name="Yang S.P."/>
            <person name="Yorke J.A."/>
            <person name="Yoshida K."/>
            <person name="Zdobnov E."/>
            <person name="Zhang P."/>
            <person name="Zhang Y."/>
            <person name="Zimin A.V."/>
            <person name="Baldwin J."/>
            <person name="Abdouelleil A."/>
            <person name="Abdulkadir J."/>
            <person name="Abebe A."/>
            <person name="Abera B."/>
            <person name="Abreu J."/>
            <person name="Acer S.C."/>
            <person name="Aftuck L."/>
            <person name="Alexander A."/>
            <person name="An P."/>
            <person name="Anderson E."/>
            <person name="Anderson S."/>
            <person name="Arachi H."/>
            <person name="Azer M."/>
            <person name="Bachantsang P."/>
            <person name="Barry A."/>
            <person name="Bayul T."/>
            <person name="Berlin A."/>
            <person name="Bessette D."/>
            <person name="Bloom T."/>
            <person name="Blye J."/>
            <person name="Boguslavskiy L."/>
            <person name="Bonnet C."/>
            <person name="Boukhgalter B."/>
            <person name="Bourzgui I."/>
            <person name="Brown A."/>
            <person name="Cahill P."/>
            <person name="Channer S."/>
            <person name="Cheshatsang Y."/>
            <person name="Chuda L."/>
            <person name="Citroen M."/>
            <person name="Collymore A."/>
            <person name="Cooke P."/>
            <person name="Costello M."/>
            <person name="D'Aco K."/>
            <person name="Daza R."/>
            <person name="De Haan G."/>
            <person name="DeGray S."/>
            <person name="DeMaso C."/>
            <person name="Dhargay N."/>
            <person name="Dooley K."/>
            <person name="Dooley E."/>
            <person name="Doricent M."/>
            <person name="Dorje P."/>
            <person name="Dorjee K."/>
            <person name="Dupes A."/>
            <person name="Elong R."/>
            <person name="Falk J."/>
            <person name="Farina A."/>
            <person name="Faro S."/>
            <person name="Ferguson D."/>
            <person name="Fisher S."/>
            <person name="Foley C.D."/>
            <person name="Franke A."/>
            <person name="Friedrich D."/>
            <person name="Gadbois L."/>
            <person name="Gearin G."/>
            <person name="Gearin C.R."/>
            <person name="Giannoukos G."/>
            <person name="Goode T."/>
            <person name="Graham J."/>
            <person name="Grandbois E."/>
            <person name="Grewal S."/>
            <person name="Gyaltsen K."/>
            <person name="Hafez N."/>
            <person name="Hagos B."/>
            <person name="Hall J."/>
            <person name="Henson C."/>
            <person name="Hollinger A."/>
            <person name="Honan T."/>
            <person name="Huard M.D."/>
            <person name="Hughes L."/>
            <person name="Hurhula B."/>
            <person name="Husby M.E."/>
            <person name="Kamat A."/>
            <person name="Kanga B."/>
            <person name="Kashin S."/>
            <person name="Khazanovich D."/>
            <person name="Kisner P."/>
            <person name="Lance K."/>
            <person name="Lara M."/>
            <person name="Lee W."/>
            <person name="Lennon N."/>
            <person name="Letendre F."/>
            <person name="LeVine R."/>
            <person name="Lipovsky A."/>
            <person name="Liu X."/>
            <person name="Liu J."/>
            <person name="Liu S."/>
            <person name="Lokyitsang T."/>
            <person name="Lokyitsang Y."/>
            <person name="Lubonja R."/>
            <person name="Lui A."/>
            <person name="MacDonald P."/>
            <person name="Magnisalis V."/>
            <person name="Maru K."/>
            <person name="Matthews C."/>
            <person name="McCusker W."/>
            <person name="McDonough S."/>
            <person name="Mehta T."/>
            <person name="Meldrim J."/>
            <person name="Meneus L."/>
            <person name="Mihai O."/>
            <person name="Mihalev A."/>
            <person name="Mihova T."/>
            <person name="Mittelman R."/>
            <person name="Mlenga V."/>
            <person name="Montmayeur A."/>
            <person name="Mulrain L."/>
            <person name="Navidi A."/>
            <person name="Naylor J."/>
            <person name="Negash T."/>
            <person name="Nguyen T."/>
            <person name="Nguyen N."/>
            <person name="Nicol R."/>
            <person name="Norbu C."/>
            <person name="Norbu N."/>
            <person name="Novod N."/>
            <person name="O'Neill B."/>
            <person name="Osman S."/>
            <person name="Markiewicz E."/>
            <person name="Oyono O.L."/>
            <person name="Patti C."/>
            <person name="Phunkhang P."/>
            <person name="Pierre F."/>
            <person name="Priest M."/>
            <person name="Raghuraman S."/>
            <person name="Rege F."/>
            <person name="Reyes R."/>
            <person name="Rise C."/>
            <person name="Rogov P."/>
            <person name="Ross K."/>
            <person name="Ryan E."/>
            <person name="Settipalli S."/>
            <person name="Shea T."/>
            <person name="Sherpa N."/>
            <person name="Shi L."/>
            <person name="Shih D."/>
            <person name="Sparrow T."/>
            <person name="Spaulding J."/>
            <person name="Stalker J."/>
            <person name="Stange-Thomann N."/>
            <person name="Stavropoulos S."/>
            <person name="Stone C."/>
            <person name="Strader C."/>
            <person name="Tesfaye S."/>
            <person name="Thomson T."/>
            <person name="Thoulutsang Y."/>
            <person name="Thoulutsang D."/>
            <person name="Topham K."/>
            <person name="Topping I."/>
            <person name="Tsamla T."/>
            <person name="Vassiliev H."/>
            <person name="Vo A."/>
            <person name="Wangchuk T."/>
            <person name="Wangdi T."/>
            <person name="Weiand M."/>
            <person name="Wilkinson J."/>
            <person name="Wilson A."/>
            <person name="Yadav S."/>
            <person name="Young G."/>
            <person name="Yu Q."/>
            <person name="Zembek L."/>
            <person name="Zhong D."/>
            <person name="Zimmer A."/>
            <person name="Zwirko Z."/>
            <person name="Jaffe D.B."/>
            <person name="Alvarez P."/>
            <person name="Brockman W."/>
            <person name="Butler J."/>
            <person name="Chin C."/>
            <person name="Gnerre S."/>
            <person name="Grabherr M."/>
            <person name="Kleber M."/>
            <person name="Mauceli E."/>
            <person name="MacCallum I."/>
        </authorList>
    </citation>
    <scope>NUCLEOTIDE SEQUENCE [LARGE SCALE GENOMIC DNA]</scope>
    <source>
        <strain evidence="17">Rob3c / Tucson 14021-0248.25</strain>
    </source>
</reference>
<dbReference type="GO" id="GO:0000287">
    <property type="term" value="F:magnesium ion binding"/>
    <property type="evidence" value="ECO:0007669"/>
    <property type="project" value="UniProtKB-UniRule"/>
</dbReference>
<dbReference type="FunFam" id="3.30.470.20:FF:000002">
    <property type="entry name" value="Succinate--CoA ligase [ADP-forming] subunit beta"/>
    <property type="match status" value="1"/>
</dbReference>
<evidence type="ECO:0000256" key="4">
    <source>
        <dbReference type="ARBA" id="ARBA00022723"/>
    </source>
</evidence>
<comment type="function">
    <text evidence="11">GTP-specific succinyl-CoA synthetase functions in the citric acid cycle (TCA), coupling the hydrolysis of succinyl-CoA to the synthesis of GTP and thus represents the only step of substrate-level phosphorylation in the TCA. The beta subunit provides nucleotide specificity of the enzyme and binds the substrate succinate, while the binding sites for coenzyme A and phosphate are found in the alpha subunit.</text>
</comment>
<dbReference type="PhylomeDB" id="B4HKZ0"/>
<dbReference type="InterPro" id="IPR005809">
    <property type="entry name" value="Succ_CoA_ligase-like_bsu"/>
</dbReference>
<comment type="subcellular location">
    <subcellularLocation>
        <location evidence="13">Mitochondrion</location>
    </subcellularLocation>
</comment>
<dbReference type="PROSITE" id="PS01217">
    <property type="entry name" value="SUCCINYL_COA_LIG_3"/>
    <property type="match status" value="1"/>
</dbReference>
<evidence type="ECO:0000313" key="17">
    <source>
        <dbReference type="Proteomes" id="UP000001292"/>
    </source>
</evidence>
<keyword evidence="8" id="KW-0809">Transit peptide</keyword>
<keyword evidence="5 13" id="KW-0547">Nucleotide-binding</keyword>
<dbReference type="SUPFAM" id="SSF52210">
    <property type="entry name" value="Succinyl-CoA synthetase domains"/>
    <property type="match status" value="1"/>
</dbReference>
<evidence type="ECO:0000256" key="2">
    <source>
        <dbReference type="ARBA" id="ARBA00022532"/>
    </source>
</evidence>
<evidence type="ECO:0000256" key="1">
    <source>
        <dbReference type="ARBA" id="ARBA00005064"/>
    </source>
</evidence>
<dbReference type="OrthoDB" id="1552at2759"/>
<keyword evidence="17" id="KW-1185">Reference proteome</keyword>
<sequence>MASFLARTGGPLIEAVRPAAVKKILGLAPIAVQQLRNLNVQEHVSYSLLNEAKIPTPRFAVAKNGKEANDIATKLKTDNLVLKAQVLAGGRGKGTFKNGLKGGVRVVYDPQTAEELSGKMIDQLLVTKQTGAAGRICKKVMVAERKFPRREFYFAVMMERAFNGPVLIASKEGGVDIEEVAASSPDAILYEPIDIGTGLTSEQAEKIVKKVGLGGDGEDTHVQMLLNLYDLFVKKDALLVEINPYAEDAMSGFFALDAKLRFDDNAEFRQKELFALRDWTQEDPKEVEAAKYNLNYIALDGTIGCMVNGAGLAMATMDIIKLYGGEPANFLDVGGGATAEAVKAAFKIITSDPKVLCILVNIFGGIMRCDVIAEGIISATKDLNLNMPVVVRLQGTKVKEARELIRTSGLKILARDDLDKAADLAVHLAQIVKLAREMKMDVNFEIPDAQKGKGGCKKDQKKADSKGGQKSEKKDDKKSDCTKKEEKKKEEKKDICDKKGKK</sequence>
<dbReference type="Gene3D" id="3.30.1490.20">
    <property type="entry name" value="ATP-grasp fold, A domain"/>
    <property type="match status" value="1"/>
</dbReference>
<feature type="site" description="Important for substrate specificity" evidence="13">
    <location>
        <position position="79"/>
    </location>
</feature>
<dbReference type="OMA" id="ITACDEV"/>
<dbReference type="InterPro" id="IPR016102">
    <property type="entry name" value="Succinyl-CoA_synth-like"/>
</dbReference>
<dbReference type="KEGG" id="dse:6607182"/>
<feature type="binding site" evidence="13">
    <location>
        <position position="257"/>
    </location>
    <ligand>
        <name>Mg(2+)</name>
        <dbReference type="ChEBI" id="CHEBI:18420"/>
    </ligand>
</feature>
<protein>
    <recommendedName>
        <fullName evidence="13">Succinate--CoA ligase [ADP-forming] subunit beta, mitochondrial</fullName>
        <ecNumber evidence="13">6.2.1.5</ecNumber>
    </recommendedName>
    <alternativeName>
        <fullName evidence="13">ATP-specific succinyl-CoA synthetase subunit beta</fullName>
        <shortName evidence="13">A-SCS</shortName>
    </alternativeName>
    <alternativeName>
        <fullName evidence="13">Succinyl-CoA synthetase beta-A chain</fullName>
        <shortName evidence="13">SCS-betaA</shortName>
    </alternativeName>
</protein>
<dbReference type="InterPro" id="IPR005811">
    <property type="entry name" value="SUCC_ACL_C"/>
</dbReference>
<dbReference type="GO" id="GO:0004776">
    <property type="term" value="F:succinate-CoA ligase (GDP-forming) activity"/>
    <property type="evidence" value="ECO:0007669"/>
    <property type="project" value="UniProtKB-EC"/>
</dbReference>
<dbReference type="NCBIfam" id="NF001913">
    <property type="entry name" value="PRK00696.1"/>
    <property type="match status" value="1"/>
</dbReference>
<organism evidence="17">
    <name type="scientific">Drosophila sechellia</name>
    <name type="common">Fruit fly</name>
    <dbReference type="NCBI Taxonomy" id="7238"/>
    <lineage>
        <taxon>Eukaryota</taxon>
        <taxon>Metazoa</taxon>
        <taxon>Ecdysozoa</taxon>
        <taxon>Arthropoda</taxon>
        <taxon>Hexapoda</taxon>
        <taxon>Insecta</taxon>
        <taxon>Pterygota</taxon>
        <taxon>Neoptera</taxon>
        <taxon>Endopterygota</taxon>
        <taxon>Diptera</taxon>
        <taxon>Brachycera</taxon>
        <taxon>Muscomorpha</taxon>
        <taxon>Ephydroidea</taxon>
        <taxon>Drosophilidae</taxon>
        <taxon>Drosophila</taxon>
        <taxon>Sophophora</taxon>
    </lineage>
</organism>
<feature type="site" description="Important for substrate specificity" evidence="13">
    <location>
        <position position="147"/>
    </location>
</feature>
<keyword evidence="4 13" id="KW-0479">Metal-binding</keyword>
<comment type="subunit">
    <text evidence="13">Heterodimer of an alpha and a beta subunit. The beta subunit determines specificity for ATP.</text>
</comment>
<dbReference type="GO" id="GO:0008656">
    <property type="term" value="F:cysteine-type endopeptidase activator activity involved in apoptotic process"/>
    <property type="evidence" value="ECO:0007669"/>
    <property type="project" value="EnsemblMetazoa"/>
</dbReference>
<evidence type="ECO:0000256" key="11">
    <source>
        <dbReference type="ARBA" id="ARBA00053833"/>
    </source>
</evidence>
<dbReference type="InterPro" id="IPR011761">
    <property type="entry name" value="ATP-grasp"/>
</dbReference>
<evidence type="ECO:0000256" key="3">
    <source>
        <dbReference type="ARBA" id="ARBA00022598"/>
    </source>
</evidence>
<comment type="cofactor">
    <cofactor evidence="13">
        <name>Mg(2+)</name>
        <dbReference type="ChEBI" id="CHEBI:18420"/>
    </cofactor>
    <text evidence="13">Binds 1 Mg(2+) ion per subunit.</text>
</comment>
<dbReference type="Pfam" id="PF00549">
    <property type="entry name" value="Ligase_CoA"/>
    <property type="match status" value="1"/>
</dbReference>
<keyword evidence="3 13" id="KW-0436">Ligase</keyword>
<comment type="similarity">
    <text evidence="13">Belongs to the succinate/malate CoA ligase beta subunit family. ATP-specific subunit beta subfamily.</text>
</comment>
<feature type="binding site" evidence="13">
    <location>
        <begin position="365"/>
        <end position="367"/>
    </location>
    <ligand>
        <name>substrate</name>
        <note>ligand shared with subunit alpha</note>
    </ligand>
</feature>
<dbReference type="GO" id="GO:0005739">
    <property type="term" value="C:mitochondrion"/>
    <property type="evidence" value="ECO:0007669"/>
    <property type="project" value="UniProtKB-SubCell"/>
</dbReference>
<feature type="binding site" evidence="13">
    <location>
        <position position="308"/>
    </location>
    <ligand>
        <name>substrate</name>
        <note>ligand shared with subunit alpha</note>
    </ligand>
</feature>
<evidence type="ECO:0000256" key="6">
    <source>
        <dbReference type="ARBA" id="ARBA00022840"/>
    </source>
</evidence>
<dbReference type="EMBL" id="CH480815">
    <property type="protein sequence ID" value="EDW42954.1"/>
    <property type="molecule type" value="Genomic_DNA"/>
</dbReference>
<evidence type="ECO:0000256" key="12">
    <source>
        <dbReference type="ARBA" id="ARBA00063570"/>
    </source>
</evidence>
<evidence type="ECO:0000256" key="9">
    <source>
        <dbReference type="ARBA" id="ARBA00023128"/>
    </source>
</evidence>
<dbReference type="SUPFAM" id="SSF56059">
    <property type="entry name" value="Glutathione synthetase ATP-binding domain-like"/>
    <property type="match status" value="1"/>
</dbReference>
<keyword evidence="6 13" id="KW-0067">ATP-binding</keyword>
<dbReference type="EC" id="6.2.1.5" evidence="13"/>
<dbReference type="GO" id="GO:0016008">
    <property type="term" value="C:major mitochondrial derivative"/>
    <property type="evidence" value="ECO:0007669"/>
    <property type="project" value="EnsemblMetazoa"/>
</dbReference>
<evidence type="ECO:0000256" key="5">
    <source>
        <dbReference type="ARBA" id="ARBA00022741"/>
    </source>
</evidence>
<name>B4HKZ0_DROSE</name>
<dbReference type="GO" id="GO:0006099">
    <property type="term" value="P:tricarboxylic acid cycle"/>
    <property type="evidence" value="ECO:0007669"/>
    <property type="project" value="UniProtKB-UniRule"/>
</dbReference>
<evidence type="ECO:0000256" key="14">
    <source>
        <dbReference type="SAM" id="MobiDB-lite"/>
    </source>
</evidence>
<dbReference type="PANTHER" id="PTHR11815:SF1">
    <property type="entry name" value="SUCCINATE--COA LIGASE [ADP-FORMING] SUBUNIT BETA, MITOCHONDRIAL"/>
    <property type="match status" value="1"/>
</dbReference>
<feature type="binding site" evidence="13">
    <location>
        <begin position="90"/>
        <end position="92"/>
    </location>
    <ligand>
        <name>ATP</name>
        <dbReference type="ChEBI" id="CHEBI:30616"/>
    </ligand>
</feature>
<dbReference type="FunFam" id="3.30.1490.20:FF:000004">
    <property type="entry name" value="Succinate--CoA ligase [ADP-forming] subunit beta, mitochondrial"/>
    <property type="match status" value="1"/>
</dbReference>
<dbReference type="GO" id="GO:0006104">
    <property type="term" value="P:succinyl-CoA metabolic process"/>
    <property type="evidence" value="ECO:0007669"/>
    <property type="project" value="TreeGrafter"/>
</dbReference>
<dbReference type="PROSITE" id="PS50975">
    <property type="entry name" value="ATP_GRASP"/>
    <property type="match status" value="1"/>
</dbReference>
<accession>B4HKZ0</accession>
<dbReference type="GO" id="GO:0007291">
    <property type="term" value="P:sperm individualization"/>
    <property type="evidence" value="ECO:0007669"/>
    <property type="project" value="EnsemblMetazoa"/>
</dbReference>
<dbReference type="GO" id="GO:0004775">
    <property type="term" value="F:succinate-CoA ligase (ADP-forming) activity"/>
    <property type="evidence" value="ECO:0007669"/>
    <property type="project" value="UniProtKB-UniRule"/>
</dbReference>
<dbReference type="FunFam" id="3.40.50.261:FF:000001">
    <property type="entry name" value="Succinate--CoA ligase [ADP-forming] subunit beta"/>
    <property type="match status" value="1"/>
</dbReference>
<feature type="binding site" evidence="13">
    <location>
        <position position="83"/>
    </location>
    <ligand>
        <name>ATP</name>
        <dbReference type="ChEBI" id="CHEBI:30616"/>
    </ligand>
</feature>
<keyword evidence="2 13" id="KW-0816">Tricarboxylic acid cycle</keyword>
<keyword evidence="9 13" id="KW-0496">Mitochondrion</keyword>
<dbReference type="HAMAP" id="MF_00558">
    <property type="entry name" value="Succ_CoA_beta"/>
    <property type="match status" value="1"/>
</dbReference>
<evidence type="ECO:0000256" key="10">
    <source>
        <dbReference type="ARBA" id="ARBA00052879"/>
    </source>
</evidence>
<dbReference type="STRING" id="7238.B4HKZ0"/>
<dbReference type="GO" id="GO:0042709">
    <property type="term" value="C:succinate-CoA ligase complex"/>
    <property type="evidence" value="ECO:0007669"/>
    <property type="project" value="TreeGrafter"/>
</dbReference>
<gene>
    <name evidence="16" type="primary">Dsec\GM23771</name>
    <name evidence="16" type="ORF">Dsec_GM23771</name>
</gene>
<dbReference type="Gene3D" id="3.40.50.261">
    <property type="entry name" value="Succinyl-CoA synthetase domains"/>
    <property type="match status" value="1"/>
</dbReference>
<dbReference type="Gene3D" id="3.30.470.20">
    <property type="entry name" value="ATP-grasp fold, B domain"/>
    <property type="match status" value="1"/>
</dbReference>
<dbReference type="UniPathway" id="UPA00223">
    <property type="reaction ID" value="UER00999"/>
</dbReference>
<dbReference type="AlphaFoldDB" id="B4HKZ0"/>
<dbReference type="InterPro" id="IPR034723">
    <property type="entry name" value="Succ_CoA_betaA_euk"/>
</dbReference>
<evidence type="ECO:0000256" key="13">
    <source>
        <dbReference type="HAMAP-Rule" id="MF_03220"/>
    </source>
</evidence>
<dbReference type="GO" id="GO:0031463">
    <property type="term" value="C:Cul3-RING ubiquitin ligase complex"/>
    <property type="evidence" value="ECO:0007669"/>
    <property type="project" value="EnsemblMetazoa"/>
</dbReference>
<dbReference type="InterPro" id="IPR017866">
    <property type="entry name" value="Succ-CoA_synthase_bsu_CS"/>
</dbReference>
<dbReference type="PANTHER" id="PTHR11815">
    <property type="entry name" value="SUCCINYL-COA SYNTHETASE BETA CHAIN"/>
    <property type="match status" value="1"/>
</dbReference>
<evidence type="ECO:0000256" key="7">
    <source>
        <dbReference type="ARBA" id="ARBA00022842"/>
    </source>
</evidence>
<feature type="domain" description="ATP-grasp" evidence="15">
    <location>
        <begin position="46"/>
        <end position="274"/>
    </location>
</feature>
<dbReference type="NCBIfam" id="TIGR01016">
    <property type="entry name" value="sucCoAbeta"/>
    <property type="match status" value="1"/>
</dbReference>
<keyword evidence="7 13" id="KW-0460">Magnesium</keyword>
<comment type="catalytic activity">
    <reaction evidence="10">
        <text>GTP + succinate + CoA = succinyl-CoA + GDP + phosphate</text>
        <dbReference type="Rhea" id="RHEA:22120"/>
        <dbReference type="ChEBI" id="CHEBI:30031"/>
        <dbReference type="ChEBI" id="CHEBI:37565"/>
        <dbReference type="ChEBI" id="CHEBI:43474"/>
        <dbReference type="ChEBI" id="CHEBI:57287"/>
        <dbReference type="ChEBI" id="CHEBI:57292"/>
        <dbReference type="ChEBI" id="CHEBI:58189"/>
        <dbReference type="EC" id="6.2.1.4"/>
    </reaction>
</comment>
<dbReference type="Proteomes" id="UP000001292">
    <property type="component" value="Unassembled WGS sequence"/>
</dbReference>
<dbReference type="HOGENOM" id="CLU_037430_0_0_1"/>
<dbReference type="Pfam" id="PF08442">
    <property type="entry name" value="ATP-grasp_2"/>
    <property type="match status" value="1"/>
</dbReference>
<evidence type="ECO:0000259" key="15">
    <source>
        <dbReference type="PROSITE" id="PS50975"/>
    </source>
</evidence>
<dbReference type="GO" id="GO:0005524">
    <property type="term" value="F:ATP binding"/>
    <property type="evidence" value="ECO:0007669"/>
    <property type="project" value="UniProtKB-UniRule"/>
</dbReference>
<proteinExistence type="inferred from homology"/>
<dbReference type="SMR" id="B4HKZ0"/>
<dbReference type="HAMAP" id="MF_03220">
    <property type="entry name" value="Succ_CoA_betaA_euk"/>
    <property type="match status" value="1"/>
</dbReference>
<comment type="subunit">
    <text evidence="12">Heterodimer of an alpha and a beta subunit. The beta subunit determines specificity for GTP.</text>
</comment>
<feature type="binding site" evidence="13">
    <location>
        <position position="243"/>
    </location>
    <ligand>
        <name>Mg(2+)</name>
        <dbReference type="ChEBI" id="CHEBI:18420"/>
    </ligand>
</feature>
<evidence type="ECO:0000256" key="8">
    <source>
        <dbReference type="ARBA" id="ARBA00022946"/>
    </source>
</evidence>
<comment type="pathway">
    <text evidence="1 13">Carbohydrate metabolism; tricarboxylic acid cycle; succinate from succinyl-CoA (ligase route): step 1/1.</text>
</comment>
<evidence type="ECO:0000313" key="16">
    <source>
        <dbReference type="EMBL" id="EDW42954.1"/>
    </source>
</evidence>
<comment type="function">
    <text evidence="13">ATP-specific succinyl-CoA synthetase functions in the citric acid cycle (TCA), coupling the hydrolysis of succinyl-CoA to the synthesis of ATP and thus represents the only step of substrate-level phosphorylation in the TCA. The beta subunit provides nucleotide specificity of the enzyme and binds the substrate succinate, while the binding sites for coenzyme A and phosphate are found in the alpha subunit.</text>
</comment>
<dbReference type="InterPro" id="IPR013650">
    <property type="entry name" value="ATP-grasp_succ-CoA_synth-type"/>
</dbReference>
<feature type="region of interest" description="Disordered" evidence="14">
    <location>
        <begin position="450"/>
        <end position="502"/>
    </location>
</feature>
<dbReference type="InterPro" id="IPR013815">
    <property type="entry name" value="ATP_grasp_subdomain_1"/>
</dbReference>
<comment type="catalytic activity">
    <reaction evidence="13">
        <text>succinate + ATP + CoA = succinyl-CoA + ADP + phosphate</text>
        <dbReference type="Rhea" id="RHEA:17661"/>
        <dbReference type="ChEBI" id="CHEBI:30031"/>
        <dbReference type="ChEBI" id="CHEBI:30616"/>
        <dbReference type="ChEBI" id="CHEBI:43474"/>
        <dbReference type="ChEBI" id="CHEBI:57287"/>
        <dbReference type="ChEBI" id="CHEBI:57292"/>
        <dbReference type="ChEBI" id="CHEBI:456216"/>
        <dbReference type="EC" id="6.2.1.5"/>
    </reaction>
</comment>